<keyword evidence="1" id="KW-0175">Coiled coil</keyword>
<protein>
    <submittedName>
        <fullName evidence="3">Uncharacterized protein</fullName>
    </submittedName>
</protein>
<evidence type="ECO:0000313" key="4">
    <source>
        <dbReference type="Proteomes" id="UP001437256"/>
    </source>
</evidence>
<keyword evidence="4" id="KW-1185">Reference proteome</keyword>
<dbReference type="Proteomes" id="UP001437256">
    <property type="component" value="Unassembled WGS sequence"/>
</dbReference>
<evidence type="ECO:0000256" key="2">
    <source>
        <dbReference type="SAM" id="MobiDB-lite"/>
    </source>
</evidence>
<reference evidence="3 4" key="1">
    <citation type="submission" date="2024-05" db="EMBL/GenBank/DDBJ databases">
        <title>A draft genome resource for the thread blight pathogen Marasmius tenuissimus strain MS-2.</title>
        <authorList>
            <person name="Yulfo-Soto G.E."/>
            <person name="Baruah I.K."/>
            <person name="Amoako-Attah I."/>
            <person name="Bukari Y."/>
            <person name="Meinhardt L.W."/>
            <person name="Bailey B.A."/>
            <person name="Cohen S.P."/>
        </authorList>
    </citation>
    <scope>NUCLEOTIDE SEQUENCE [LARGE SCALE GENOMIC DNA]</scope>
    <source>
        <strain evidence="3 4">MS-2</strain>
    </source>
</reference>
<comment type="caution">
    <text evidence="3">The sequence shown here is derived from an EMBL/GenBank/DDBJ whole genome shotgun (WGS) entry which is preliminary data.</text>
</comment>
<dbReference type="EMBL" id="JBBXMP010000023">
    <property type="protein sequence ID" value="KAL0067724.1"/>
    <property type="molecule type" value="Genomic_DNA"/>
</dbReference>
<accession>A0ABR3A346</accession>
<sequence>MKRNQPCDADDDLSLKRPRLVCSDTLPTDSEIAPRRRKSDFTRFFKPGGPLDDGTDSQQYIEQYYQDIGEDMFVANNSTGCLPSNHPEKLGKNCAETMEIVVKVEESDGSLTMPLKNECNGQPLQLIDDETKRSLALEGNISRLQDQVSDLLLKNQTAQRAALESSAKSNHRYSKLLAKYTEEKKGREEAQAETKVYAGLRRKAEEKVAGLEAQLSGMAADKDGVVSELSRLKARLRRWSES</sequence>
<proteinExistence type="predicted"/>
<feature type="coiled-coil region" evidence="1">
    <location>
        <begin position="127"/>
        <end position="161"/>
    </location>
</feature>
<feature type="region of interest" description="Disordered" evidence="2">
    <location>
        <begin position="25"/>
        <end position="55"/>
    </location>
</feature>
<gene>
    <name evidence="3" type="ORF">AAF712_005164</name>
</gene>
<organism evidence="3 4">
    <name type="scientific">Marasmius tenuissimus</name>
    <dbReference type="NCBI Taxonomy" id="585030"/>
    <lineage>
        <taxon>Eukaryota</taxon>
        <taxon>Fungi</taxon>
        <taxon>Dikarya</taxon>
        <taxon>Basidiomycota</taxon>
        <taxon>Agaricomycotina</taxon>
        <taxon>Agaricomycetes</taxon>
        <taxon>Agaricomycetidae</taxon>
        <taxon>Agaricales</taxon>
        <taxon>Marasmiineae</taxon>
        <taxon>Marasmiaceae</taxon>
        <taxon>Marasmius</taxon>
    </lineage>
</organism>
<evidence type="ECO:0000313" key="3">
    <source>
        <dbReference type="EMBL" id="KAL0067724.1"/>
    </source>
</evidence>
<name>A0ABR3A346_9AGAR</name>
<evidence type="ECO:0000256" key="1">
    <source>
        <dbReference type="SAM" id="Coils"/>
    </source>
</evidence>